<organism evidence="3 4">
    <name type="scientific">Plantactinospora sonchi</name>
    <dbReference type="NCBI Taxonomy" id="1544735"/>
    <lineage>
        <taxon>Bacteria</taxon>
        <taxon>Bacillati</taxon>
        <taxon>Actinomycetota</taxon>
        <taxon>Actinomycetes</taxon>
        <taxon>Micromonosporales</taxon>
        <taxon>Micromonosporaceae</taxon>
        <taxon>Plantactinospora</taxon>
    </lineage>
</organism>
<keyword evidence="4" id="KW-1185">Reference proteome</keyword>
<keyword evidence="2" id="KW-0472">Membrane</keyword>
<dbReference type="EMBL" id="JAZGQK010000012">
    <property type="protein sequence ID" value="MEE6259875.1"/>
    <property type="molecule type" value="Genomic_DNA"/>
</dbReference>
<evidence type="ECO:0000256" key="1">
    <source>
        <dbReference type="SAM" id="MobiDB-lite"/>
    </source>
</evidence>
<feature type="region of interest" description="Disordered" evidence="1">
    <location>
        <begin position="530"/>
        <end position="569"/>
    </location>
</feature>
<protein>
    <recommendedName>
        <fullName evidence="5">ABC transporter permease</fullName>
    </recommendedName>
</protein>
<gene>
    <name evidence="3" type="ORF">V1633_15405</name>
</gene>
<evidence type="ECO:0000313" key="3">
    <source>
        <dbReference type="EMBL" id="MEE6259875.1"/>
    </source>
</evidence>
<name>A0ABU7RTP8_9ACTN</name>
<feature type="transmembrane region" description="Helical" evidence="2">
    <location>
        <begin position="117"/>
        <end position="144"/>
    </location>
</feature>
<accession>A0ABU7RTP8</accession>
<feature type="transmembrane region" description="Helical" evidence="2">
    <location>
        <begin position="77"/>
        <end position="105"/>
    </location>
</feature>
<evidence type="ECO:0000313" key="4">
    <source>
        <dbReference type="Proteomes" id="UP001332243"/>
    </source>
</evidence>
<feature type="transmembrane region" description="Helical" evidence="2">
    <location>
        <begin position="29"/>
        <end position="51"/>
    </location>
</feature>
<sequence length="716" mass="72076">MTPPPPSTPGVRWFLGTAYRLAAGRRRELVRATLPVLLPASLVVLVLRVVASGDRAAIVDGVPLLDGGGRHQSPATLAALAVTFSAWCVAMAAGQAAIAGASAAATEPRTRARRWRAVAGTASLLGLTAVLGGAGLVVVAGLLLQVLPPYPAVVLLGAGVLAGLLVLCRLALSLPATVLDALGAGPAVDRALAVSRGRAGRSSAAVLIGAGVAPSLVLLVTVALADAVADGLATSAASPLTAGVRTLLLTVVLAAVLPVQAATLAVAYLGPERIDAVRPAPAPSPPPPARRPARAGLAGLGLALLAPAVLAAAVPMVNPYQVPTVRTGHPPTIGPLLAVGLPTDGPPVLVDSVGIVDCADDGCRSARTHTDSTIMAAGGIRAATVASDGTVWYAVADLGRGLSADTRLRLFRCTRAGWCDESPSSYAWPGTGPRPAVLAVAVGPTGTPIVAAVLDSGPGQDELAGYPCADATCRSREQVLFGRVRGGDNLTFRTRPLAVTGDAAGRPVVGYRDPDGGTWLGTCESPRCGQPRLRQLAPGSLLDDVPSPAGPGTTLAGTEPLADGPAAPDGVTVAVTPDGAPVLLDETRGTPRLWRCAEPRCAGDRMWPAPGPGWPGLAVTPDGRALVGLVGDPTRRTDGTVRVGAATLRVGPAPDPPGRVVLWVCPVDDCAAGRPVRLHRASAAGPVALATSTDGRLLLVQRDGTGHQVATLRVPD</sequence>
<proteinExistence type="predicted"/>
<feature type="transmembrane region" description="Helical" evidence="2">
    <location>
        <begin position="150"/>
        <end position="172"/>
    </location>
</feature>
<evidence type="ECO:0000256" key="2">
    <source>
        <dbReference type="SAM" id="Phobius"/>
    </source>
</evidence>
<feature type="transmembrane region" description="Helical" evidence="2">
    <location>
        <begin position="204"/>
        <end position="227"/>
    </location>
</feature>
<reference evidence="3 4" key="1">
    <citation type="submission" date="2024-01" db="EMBL/GenBank/DDBJ databases">
        <title>Genome insights into Plantactinospora sonchi sp. nov.</title>
        <authorList>
            <person name="Wang L."/>
        </authorList>
    </citation>
    <scope>NUCLEOTIDE SEQUENCE [LARGE SCALE GENOMIC DNA]</scope>
    <source>
        <strain evidence="3 4">NEAU-QY2</strain>
    </source>
</reference>
<keyword evidence="2" id="KW-0812">Transmembrane</keyword>
<comment type="caution">
    <text evidence="3">The sequence shown here is derived from an EMBL/GenBank/DDBJ whole genome shotgun (WGS) entry which is preliminary data.</text>
</comment>
<dbReference type="Proteomes" id="UP001332243">
    <property type="component" value="Unassembled WGS sequence"/>
</dbReference>
<feature type="transmembrane region" description="Helical" evidence="2">
    <location>
        <begin position="247"/>
        <end position="269"/>
    </location>
</feature>
<evidence type="ECO:0008006" key="5">
    <source>
        <dbReference type="Google" id="ProtNLM"/>
    </source>
</evidence>
<keyword evidence="2" id="KW-1133">Transmembrane helix</keyword>
<dbReference type="RefSeq" id="WP_331214991.1">
    <property type="nucleotide sequence ID" value="NZ_JAZGQK010000012.1"/>
</dbReference>
<feature type="transmembrane region" description="Helical" evidence="2">
    <location>
        <begin position="297"/>
        <end position="317"/>
    </location>
</feature>